<dbReference type="SMART" id="SM00505">
    <property type="entry name" value="Knot1"/>
    <property type="match status" value="1"/>
</dbReference>
<dbReference type="InterPro" id="IPR036574">
    <property type="entry name" value="Scorpion_toxin-like_sf"/>
</dbReference>
<dbReference type="Proteomes" id="UP000053144">
    <property type="component" value="Chromosome 1"/>
</dbReference>
<dbReference type="SUPFAM" id="SSF57095">
    <property type="entry name" value="Scorpion toxin-like"/>
    <property type="match status" value="1"/>
</dbReference>
<protein>
    <submittedName>
        <fullName evidence="7">Defensin Ec-AMP-D1</fullName>
    </submittedName>
</protein>
<dbReference type="AlphaFoldDB" id="A0A0L9TIT6"/>
<dbReference type="InterPro" id="IPR003614">
    <property type="entry name" value="Knottins"/>
</dbReference>
<reference evidence="8" key="2">
    <citation type="submission" date="2015-02" db="EMBL/GenBank/DDBJ databases">
        <authorList>
            <person name="Chooi Y.-H."/>
        </authorList>
    </citation>
    <scope>NUCLEOTIDE SEQUENCE</scope>
    <source>
        <tissue evidence="8">Seedling</tissue>
    </source>
</reference>
<keyword evidence="2" id="KW-0295">Fungicide</keyword>
<dbReference type="Proteomes" id="UP000743370">
    <property type="component" value="Unassembled WGS sequence"/>
</dbReference>
<dbReference type="GO" id="GO:0050832">
    <property type="term" value="P:defense response to fungus"/>
    <property type="evidence" value="ECO:0007669"/>
    <property type="project" value="UniProtKB-KW"/>
</dbReference>
<dbReference type="EMBL" id="CM003371">
    <property type="protein sequence ID" value="KOM30518.1"/>
    <property type="molecule type" value="Genomic_DNA"/>
</dbReference>
<dbReference type="Pfam" id="PF00304">
    <property type="entry name" value="Gamma-thionin"/>
    <property type="match status" value="1"/>
</dbReference>
<evidence type="ECO:0000259" key="6">
    <source>
        <dbReference type="SMART" id="SM00505"/>
    </source>
</evidence>
<proteinExistence type="predicted"/>
<dbReference type="CDD" id="cd00107">
    <property type="entry name" value="Knot1"/>
    <property type="match status" value="1"/>
</dbReference>
<keyword evidence="4" id="KW-1015">Disulfide bond</keyword>
<dbReference type="Gene3D" id="3.30.30.10">
    <property type="entry name" value="Knottin, scorpion toxin-like"/>
    <property type="match status" value="1"/>
</dbReference>
<feature type="domain" description="Knottins-like" evidence="6">
    <location>
        <begin position="30"/>
        <end position="75"/>
    </location>
</feature>
<evidence type="ECO:0000256" key="4">
    <source>
        <dbReference type="ARBA" id="ARBA00023157"/>
    </source>
</evidence>
<dbReference type="PANTHER" id="PTHR33147:SF39">
    <property type="entry name" value="DRO1 PROTEIN-RELATED"/>
    <property type="match status" value="1"/>
</dbReference>
<evidence type="ECO:0000313" key="10">
    <source>
        <dbReference type="Proteomes" id="UP000743370"/>
    </source>
</evidence>
<evidence type="ECO:0000313" key="7">
    <source>
        <dbReference type="EMBL" id="KAG2410677.1"/>
    </source>
</evidence>
<dbReference type="GO" id="GO:0031640">
    <property type="term" value="P:killing of cells of another organism"/>
    <property type="evidence" value="ECO:0007669"/>
    <property type="project" value="UniProtKB-KW"/>
</dbReference>
<dbReference type="PROSITE" id="PS00940">
    <property type="entry name" value="GAMMA_THIONIN"/>
    <property type="match status" value="1"/>
</dbReference>
<organism evidence="8 9">
    <name type="scientific">Phaseolus angularis</name>
    <name type="common">Azuki bean</name>
    <name type="synonym">Vigna angularis</name>
    <dbReference type="NCBI Taxonomy" id="3914"/>
    <lineage>
        <taxon>Eukaryota</taxon>
        <taxon>Viridiplantae</taxon>
        <taxon>Streptophyta</taxon>
        <taxon>Embryophyta</taxon>
        <taxon>Tracheophyta</taxon>
        <taxon>Spermatophyta</taxon>
        <taxon>Magnoliopsida</taxon>
        <taxon>eudicotyledons</taxon>
        <taxon>Gunneridae</taxon>
        <taxon>Pentapetalae</taxon>
        <taxon>rosids</taxon>
        <taxon>fabids</taxon>
        <taxon>Fabales</taxon>
        <taxon>Fabaceae</taxon>
        <taxon>Papilionoideae</taxon>
        <taxon>50 kb inversion clade</taxon>
        <taxon>NPAAA clade</taxon>
        <taxon>indigoferoid/millettioid clade</taxon>
        <taxon>Phaseoleae</taxon>
        <taxon>Vigna</taxon>
    </lineage>
</organism>
<evidence type="ECO:0000313" key="8">
    <source>
        <dbReference type="EMBL" id="KOM30518.1"/>
    </source>
</evidence>
<reference evidence="7 10" key="3">
    <citation type="submission" date="2020-05" db="EMBL/GenBank/DDBJ databases">
        <title>Vigna angularis (adzuki bean) Var. LongXiaoDou No. 4 denovo assembly.</title>
        <authorList>
            <person name="Xiang H."/>
        </authorList>
    </citation>
    <scope>NUCLEOTIDE SEQUENCE [LARGE SCALE GENOMIC DNA]</scope>
    <source>
        <tissue evidence="7">Leaf</tissue>
    </source>
</reference>
<feature type="signal peptide" evidence="5">
    <location>
        <begin position="1"/>
        <end position="28"/>
    </location>
</feature>
<dbReference type="Gramene" id="KOM30518">
    <property type="protein sequence ID" value="KOM30518"/>
    <property type="gene ID" value="LR48_Vigan01g007200"/>
</dbReference>
<feature type="chain" id="PRO_5005594706" evidence="5">
    <location>
        <begin position="29"/>
        <end position="75"/>
    </location>
</feature>
<evidence type="ECO:0000256" key="5">
    <source>
        <dbReference type="SAM" id="SignalP"/>
    </source>
</evidence>
<evidence type="ECO:0000256" key="2">
    <source>
        <dbReference type="ARBA" id="ARBA00022577"/>
    </source>
</evidence>
<evidence type="ECO:0000256" key="3">
    <source>
        <dbReference type="ARBA" id="ARBA00022729"/>
    </source>
</evidence>
<evidence type="ECO:0000256" key="1">
    <source>
        <dbReference type="ARBA" id="ARBA00022529"/>
    </source>
</evidence>
<keyword evidence="3 5" id="KW-0732">Signal</keyword>
<reference evidence="9" key="1">
    <citation type="journal article" date="2015" name="Proc. Natl. Acad. Sci. U.S.A.">
        <title>Genome sequencing of adzuki bean (Vigna angularis) provides insight into high starch and low fat accumulation and domestication.</title>
        <authorList>
            <person name="Yang K."/>
            <person name="Tian Z."/>
            <person name="Chen C."/>
            <person name="Luo L."/>
            <person name="Zhao B."/>
            <person name="Wang Z."/>
            <person name="Yu L."/>
            <person name="Li Y."/>
            <person name="Sun Y."/>
            <person name="Li W."/>
            <person name="Chen Y."/>
            <person name="Li Y."/>
            <person name="Zhang Y."/>
            <person name="Ai D."/>
            <person name="Zhao J."/>
            <person name="Shang C."/>
            <person name="Ma Y."/>
            <person name="Wu B."/>
            <person name="Wang M."/>
            <person name="Gao L."/>
            <person name="Sun D."/>
            <person name="Zhang P."/>
            <person name="Guo F."/>
            <person name="Wang W."/>
            <person name="Li Y."/>
            <person name="Wang J."/>
            <person name="Varshney R.K."/>
            <person name="Wang J."/>
            <person name="Ling H.Q."/>
            <person name="Wan P."/>
        </authorList>
    </citation>
    <scope>NUCLEOTIDE SEQUENCE</scope>
    <source>
        <strain evidence="9">cv. Jingnong 6</strain>
    </source>
</reference>
<dbReference type="PRINTS" id="PR00288">
    <property type="entry name" value="PUROTHIONIN"/>
</dbReference>
<evidence type="ECO:0000313" key="9">
    <source>
        <dbReference type="Proteomes" id="UP000053144"/>
    </source>
</evidence>
<dbReference type="OMA" id="NCEAVCN"/>
<dbReference type="PANTHER" id="PTHR33147">
    <property type="entry name" value="DEFENSIN-LIKE PROTEIN 1"/>
    <property type="match status" value="1"/>
</dbReference>
<accession>A0A0L9TIT6</accession>
<keyword evidence="1" id="KW-0929">Antimicrobial</keyword>
<gene>
    <name evidence="7" type="ORF">HKW66_Vig0013420</name>
    <name evidence="8" type="ORF">LR48_Vigan01g007200</name>
</gene>
<dbReference type="STRING" id="3914.A0A0L9TIT6"/>
<dbReference type="InterPro" id="IPR008176">
    <property type="entry name" value="Defensin_plant"/>
</dbReference>
<sequence length="75" mass="8303">MERKTTLGFMLLLLIIFASDVAVKRTEARECSTPSHSFKGVCISDKNCEAVCNTEGFTGGKCEGFRQRCMCTKIC</sequence>
<dbReference type="EMBL" id="JABFOF010000001">
    <property type="protein sequence ID" value="KAG2410677.1"/>
    <property type="molecule type" value="Genomic_DNA"/>
</dbReference>
<name>A0A0L9TIT6_PHAAN</name>